<keyword evidence="3" id="KW-1185">Reference proteome</keyword>
<dbReference type="AlphaFoldDB" id="A0A1B0EWY7"/>
<feature type="region of interest" description="Disordered" evidence="1">
    <location>
        <begin position="97"/>
        <end position="120"/>
    </location>
</feature>
<sequence>CELYENTHLSCDSLERYNSALETLKLTHDGTKQTFSSTPDTINQTSQISPIRSSNRGGGPYHLNQVDAGEMTDDQERRLQLEHLEKQRKLSDWYYIKTSPKPRQQDLSPRKADSELRRRKLHLQRNQIDGGSQRIRHQPMARMKTIVPFSRSLSHQSEGQHSHDCDSAIVSDVQRNSCGVPHYSVQYQSDRILEKSPMIARRWHQARFGEMSSSSFEHVNLGSYPIHPATKRLSSVHNLYENTTPRESLRRQDKFINGPSRPLPLLPLSSPKSEQDVCAEGFSSGR</sequence>
<feature type="compositionally biased region" description="Polar residues" evidence="1">
    <location>
        <begin position="32"/>
        <end position="55"/>
    </location>
</feature>
<name>A0A1B0EWY7_PHLPP</name>
<protein>
    <submittedName>
        <fullName evidence="2">Uncharacterized protein</fullName>
    </submittedName>
</protein>
<reference evidence="2" key="1">
    <citation type="submission" date="2022-08" db="UniProtKB">
        <authorList>
            <consortium name="EnsemblMetazoa"/>
        </authorList>
    </citation>
    <scope>IDENTIFICATION</scope>
    <source>
        <strain evidence="2">Israel</strain>
    </source>
</reference>
<dbReference type="VEuPathDB" id="VectorBase:PPAPM1_001752"/>
<evidence type="ECO:0000256" key="1">
    <source>
        <dbReference type="SAM" id="MobiDB-lite"/>
    </source>
</evidence>
<organism evidence="2 3">
    <name type="scientific">Phlebotomus papatasi</name>
    <name type="common">Sandfly</name>
    <dbReference type="NCBI Taxonomy" id="29031"/>
    <lineage>
        <taxon>Eukaryota</taxon>
        <taxon>Metazoa</taxon>
        <taxon>Ecdysozoa</taxon>
        <taxon>Arthropoda</taxon>
        <taxon>Hexapoda</taxon>
        <taxon>Insecta</taxon>
        <taxon>Pterygota</taxon>
        <taxon>Neoptera</taxon>
        <taxon>Endopterygota</taxon>
        <taxon>Diptera</taxon>
        <taxon>Nematocera</taxon>
        <taxon>Psychodoidea</taxon>
        <taxon>Psychodidae</taxon>
        <taxon>Phlebotomus</taxon>
        <taxon>Phlebotomus</taxon>
    </lineage>
</organism>
<dbReference type="EMBL" id="AJVK01031092">
    <property type="status" value="NOT_ANNOTATED_CDS"/>
    <property type="molecule type" value="Genomic_DNA"/>
</dbReference>
<dbReference type="VEuPathDB" id="VectorBase:PPAI005611"/>
<evidence type="ECO:0000313" key="2">
    <source>
        <dbReference type="EnsemblMetazoa" id="PPAI005611-PA"/>
    </source>
</evidence>
<feature type="region of interest" description="Disordered" evidence="1">
    <location>
        <begin position="31"/>
        <end position="66"/>
    </location>
</feature>
<evidence type="ECO:0000313" key="3">
    <source>
        <dbReference type="Proteomes" id="UP000092462"/>
    </source>
</evidence>
<proteinExistence type="predicted"/>
<dbReference type="EnsemblMetazoa" id="PPAI005611-RA">
    <property type="protein sequence ID" value="PPAI005611-PA"/>
    <property type="gene ID" value="PPAI005611"/>
</dbReference>
<dbReference type="Proteomes" id="UP000092462">
    <property type="component" value="Unassembled WGS sequence"/>
</dbReference>
<dbReference type="EMBL" id="AJVK01031093">
    <property type="status" value="NOT_ANNOTATED_CDS"/>
    <property type="molecule type" value="Genomic_DNA"/>
</dbReference>
<feature type="region of interest" description="Disordered" evidence="1">
    <location>
        <begin position="241"/>
        <end position="286"/>
    </location>
</feature>
<accession>A0A1B0EWY7</accession>
<dbReference type="EMBL" id="AJVK01031091">
    <property type="status" value="NOT_ANNOTATED_CDS"/>
    <property type="molecule type" value="Genomic_DNA"/>
</dbReference>